<evidence type="ECO:0000313" key="8">
    <source>
        <dbReference type="EMBL" id="SPT70540.1"/>
    </source>
</evidence>
<dbReference type="AlphaFoldDB" id="A0A2X0VEZ0"/>
<feature type="transmembrane region" description="Helical" evidence="7">
    <location>
        <begin position="95"/>
        <end position="117"/>
    </location>
</feature>
<dbReference type="GO" id="GO:0005886">
    <property type="term" value="C:plasma membrane"/>
    <property type="evidence" value="ECO:0007669"/>
    <property type="project" value="UniProtKB-SubCell"/>
</dbReference>
<evidence type="ECO:0000256" key="3">
    <source>
        <dbReference type="ARBA" id="ARBA00022448"/>
    </source>
</evidence>
<dbReference type="PANTHER" id="PTHR42865:SF5">
    <property type="entry name" value="L-CYSTINE TRANSPORTER TCYP"/>
    <property type="match status" value="1"/>
</dbReference>
<evidence type="ECO:0000313" key="9">
    <source>
        <dbReference type="Proteomes" id="UP000250086"/>
    </source>
</evidence>
<dbReference type="EMBL" id="UAPV01000001">
    <property type="protein sequence ID" value="SPT70540.1"/>
    <property type="molecule type" value="Genomic_DNA"/>
</dbReference>
<protein>
    <submittedName>
        <fullName evidence="8">Glutamate-aspartate carrier protein</fullName>
    </submittedName>
</protein>
<feature type="transmembrane region" description="Helical" evidence="7">
    <location>
        <begin position="339"/>
        <end position="360"/>
    </location>
</feature>
<dbReference type="InterPro" id="IPR036458">
    <property type="entry name" value="Na:dicarbo_symporter_sf"/>
</dbReference>
<name>A0A2X0VEZ0_9GAMM</name>
<evidence type="ECO:0000256" key="5">
    <source>
        <dbReference type="ARBA" id="ARBA00022989"/>
    </source>
</evidence>
<feature type="transmembrane region" description="Helical" evidence="7">
    <location>
        <begin position="197"/>
        <end position="221"/>
    </location>
</feature>
<feature type="transmembrane region" description="Helical" evidence="7">
    <location>
        <begin position="269"/>
        <end position="287"/>
    </location>
</feature>
<dbReference type="SUPFAM" id="SSF118215">
    <property type="entry name" value="Proton glutamate symport protein"/>
    <property type="match status" value="1"/>
</dbReference>
<dbReference type="RefSeq" id="WP_113744601.1">
    <property type="nucleotide sequence ID" value="NZ_UAPU01000005.1"/>
</dbReference>
<dbReference type="Proteomes" id="UP000250086">
    <property type="component" value="Unassembled WGS sequence"/>
</dbReference>
<dbReference type="InterPro" id="IPR001991">
    <property type="entry name" value="Na-dicarboxylate_symporter"/>
</dbReference>
<feature type="transmembrane region" description="Helical" evidence="7">
    <location>
        <begin position="62"/>
        <end position="83"/>
    </location>
</feature>
<dbReference type="Gene3D" id="1.10.3860.10">
    <property type="entry name" value="Sodium:dicarboxylate symporter"/>
    <property type="match status" value="1"/>
</dbReference>
<gene>
    <name evidence="8" type="primary">gltT</name>
    <name evidence="8" type="ORF">NCTC13093_01956</name>
</gene>
<feature type="transmembrane region" description="Helical" evidence="7">
    <location>
        <begin position="156"/>
        <end position="177"/>
    </location>
</feature>
<dbReference type="Pfam" id="PF00375">
    <property type="entry name" value="SDF"/>
    <property type="match status" value="1"/>
</dbReference>
<evidence type="ECO:0000256" key="1">
    <source>
        <dbReference type="ARBA" id="ARBA00004141"/>
    </source>
</evidence>
<keyword evidence="3" id="KW-0813">Transport</keyword>
<proteinExistence type="inferred from homology"/>
<dbReference type="PRINTS" id="PR00173">
    <property type="entry name" value="EDTRNSPORT"/>
</dbReference>
<keyword evidence="6 7" id="KW-0472">Membrane</keyword>
<reference evidence="8 9" key="1">
    <citation type="submission" date="2018-06" db="EMBL/GenBank/DDBJ databases">
        <authorList>
            <consortium name="Pathogen Informatics"/>
            <person name="Doyle S."/>
        </authorList>
    </citation>
    <scope>NUCLEOTIDE SEQUENCE [LARGE SCALE GENOMIC DNA]</scope>
    <source>
        <strain evidence="8 9">NCTC13093</strain>
    </source>
</reference>
<comment type="subcellular location">
    <subcellularLocation>
        <location evidence="1">Membrane</location>
        <topology evidence="1">Multi-pass membrane protein</topology>
    </subcellularLocation>
</comment>
<evidence type="ECO:0000256" key="2">
    <source>
        <dbReference type="ARBA" id="ARBA00006148"/>
    </source>
</evidence>
<comment type="similarity">
    <text evidence="2">Belongs to the dicarboxylate/amino acid:cation symporter (DAACS) (TC 2.A.23) family.</text>
</comment>
<evidence type="ECO:0000256" key="4">
    <source>
        <dbReference type="ARBA" id="ARBA00022692"/>
    </source>
</evidence>
<evidence type="ECO:0000256" key="6">
    <source>
        <dbReference type="ARBA" id="ARBA00023136"/>
    </source>
</evidence>
<keyword evidence="9" id="KW-1185">Reference proteome</keyword>
<feature type="transmembrane region" description="Helical" evidence="7">
    <location>
        <begin position="307"/>
        <end position="332"/>
    </location>
</feature>
<feature type="transmembrane region" description="Helical" evidence="7">
    <location>
        <begin position="233"/>
        <end position="257"/>
    </location>
</feature>
<dbReference type="GO" id="GO:0015293">
    <property type="term" value="F:symporter activity"/>
    <property type="evidence" value="ECO:0007669"/>
    <property type="project" value="UniProtKB-KW"/>
</dbReference>
<dbReference type="PANTHER" id="PTHR42865">
    <property type="entry name" value="PROTON/GLUTAMATE-ASPARTATE SYMPORTER"/>
    <property type="match status" value="1"/>
</dbReference>
<accession>A0A2X0VEZ0</accession>
<feature type="transmembrane region" description="Helical" evidence="7">
    <location>
        <begin position="366"/>
        <end position="393"/>
    </location>
</feature>
<sequence length="434" mass="46339">MVNNNSVDKLSRNILNNIPKKQRIKTAVFYVSALIAGGIMGYIGTESIMAVMNFIASVFTRLFSFIAVPIIALALITTLAKLGKDSKSGTIFRYTIFYTLLTTIVAAAVAAALFVVLSPENVPAEISGAADAPKAIPTTYLDHILNVIPNNILQPFVAGNVLSVLLIAAAIGMALAIMPKTEQKETVVKLFTGLQDILFMIIHWILAILPIGIMGFTAQLVHELEGGILLDGLTTYFTVVVGANLLQMFVVLPLIMLARGLNPIVVARGMLPAITVALFSKSSAGTLPVTIASAEDNLGVNKKVSRFVLPICTTINMNGCAAFILVTSLYLMQNAGFEITAFTIISWLFISTIAAVGNAGVPMGCYFLTISLMSSMNVPVALMGVILPVYAVIDMIETAVNVWSDATVANIVNKRLEGRLDDTDDINNATPMHA</sequence>
<evidence type="ECO:0000256" key="7">
    <source>
        <dbReference type="SAM" id="Phobius"/>
    </source>
</evidence>
<dbReference type="OrthoDB" id="9766690at2"/>
<keyword evidence="5 7" id="KW-1133">Transmembrane helix</keyword>
<feature type="transmembrane region" description="Helical" evidence="7">
    <location>
        <begin position="27"/>
        <end position="56"/>
    </location>
</feature>
<organism evidence="8 9">
    <name type="scientific">Anaerobiospirillum thomasii</name>
    <dbReference type="NCBI Taxonomy" id="179995"/>
    <lineage>
        <taxon>Bacteria</taxon>
        <taxon>Pseudomonadati</taxon>
        <taxon>Pseudomonadota</taxon>
        <taxon>Gammaproteobacteria</taxon>
        <taxon>Aeromonadales</taxon>
        <taxon>Succinivibrionaceae</taxon>
        <taxon>Anaerobiospirillum</taxon>
    </lineage>
</organism>
<keyword evidence="4 7" id="KW-0812">Transmembrane</keyword>